<protein>
    <submittedName>
        <fullName evidence="1">Uncharacterized protein</fullName>
    </submittedName>
</protein>
<keyword evidence="2" id="KW-1185">Reference proteome</keyword>
<gene>
    <name evidence="1" type="ORF">CSEC_1872</name>
</gene>
<dbReference type="AlphaFoldDB" id="A0A090E1R8"/>
<dbReference type="EMBL" id="CCEJ010000009">
    <property type="protein sequence ID" value="CDR34679.1"/>
    <property type="molecule type" value="Genomic_DNA"/>
</dbReference>
<proteinExistence type="predicted"/>
<dbReference type="Proteomes" id="UP000031552">
    <property type="component" value="Unassembled WGS sequence"/>
</dbReference>
<evidence type="ECO:0000313" key="1">
    <source>
        <dbReference type="EMBL" id="CDR34679.1"/>
    </source>
</evidence>
<accession>A0A090E1R8</accession>
<reference evidence="1" key="1">
    <citation type="submission" date="2013-12" db="EMBL/GenBank/DDBJ databases">
        <authorList>
            <person name="Linke B."/>
        </authorList>
    </citation>
    <scope>NUCLEOTIDE SEQUENCE [LARGE SCALE GENOMIC DNA]</scope>
    <source>
        <strain evidence="1">CRIB-18</strain>
    </source>
</reference>
<comment type="caution">
    <text evidence="1">The sequence shown here is derived from an EMBL/GenBank/DDBJ whole genome shotgun (WGS) entry which is preliminary data.</text>
</comment>
<reference evidence="1" key="2">
    <citation type="submission" date="2014-09" db="EMBL/GenBank/DDBJ databases">
        <title>Criblamydia sequanensis harbors a mega-plasmid encoding arsenite resistance.</title>
        <authorList>
            <person name="Bertelli C."/>
            <person name="Goesmann A."/>
            <person name="Greub G."/>
        </authorList>
    </citation>
    <scope>NUCLEOTIDE SEQUENCE [LARGE SCALE GENOMIC DNA]</scope>
    <source>
        <strain evidence="1">CRIB-18</strain>
    </source>
</reference>
<sequence length="59" mass="6876">MIWFQVIIDDPLFLTYESFLQIIKCLKTVVNFEFVIVDGIEGSGRNYSIHSLQELKINP</sequence>
<name>A0A090E1R8_9BACT</name>
<organism evidence="1 2">
    <name type="scientific">Candidatus Criblamydia sequanensis CRIB-18</name>
    <dbReference type="NCBI Taxonomy" id="1437425"/>
    <lineage>
        <taxon>Bacteria</taxon>
        <taxon>Pseudomonadati</taxon>
        <taxon>Chlamydiota</taxon>
        <taxon>Chlamydiia</taxon>
        <taxon>Parachlamydiales</taxon>
        <taxon>Candidatus Criblamydiaceae</taxon>
        <taxon>Candidatus Criblamydia</taxon>
    </lineage>
</organism>
<evidence type="ECO:0000313" key="2">
    <source>
        <dbReference type="Proteomes" id="UP000031552"/>
    </source>
</evidence>